<protein>
    <submittedName>
        <fullName evidence="4">Uncharacterized protein</fullName>
    </submittedName>
</protein>
<reference evidence="4 5" key="1">
    <citation type="submission" date="2016-02" db="EMBL/GenBank/DDBJ databases">
        <title>Genome analysis of coral dinoflagellate symbionts highlights evolutionary adaptations to a symbiotic lifestyle.</title>
        <authorList>
            <person name="Aranda M."/>
            <person name="Li Y."/>
            <person name="Liew Y.J."/>
            <person name="Baumgarten S."/>
            <person name="Simakov O."/>
            <person name="Wilson M."/>
            <person name="Piel J."/>
            <person name="Ashoor H."/>
            <person name="Bougouffa S."/>
            <person name="Bajic V.B."/>
            <person name="Ryu T."/>
            <person name="Ravasi T."/>
            <person name="Bayer T."/>
            <person name="Micklem G."/>
            <person name="Kim H."/>
            <person name="Bhak J."/>
            <person name="Lajeunesse T.C."/>
            <person name="Voolstra C.R."/>
        </authorList>
    </citation>
    <scope>NUCLEOTIDE SEQUENCE [LARGE SCALE GENOMIC DNA]</scope>
    <source>
        <strain evidence="4 5">CCMP2467</strain>
    </source>
</reference>
<keyword evidence="3" id="KW-1133">Transmembrane helix</keyword>
<keyword evidence="3" id="KW-0812">Transmembrane</keyword>
<dbReference type="EMBL" id="LSRX01000274">
    <property type="protein sequence ID" value="OLQ02064.1"/>
    <property type="molecule type" value="Genomic_DNA"/>
</dbReference>
<feature type="transmembrane region" description="Helical" evidence="3">
    <location>
        <begin position="337"/>
        <end position="358"/>
    </location>
</feature>
<keyword evidence="1" id="KW-0175">Coiled coil</keyword>
<accession>A0A1Q9E3R5</accession>
<feature type="transmembrane region" description="Helical" evidence="3">
    <location>
        <begin position="399"/>
        <end position="419"/>
    </location>
</feature>
<evidence type="ECO:0000256" key="2">
    <source>
        <dbReference type="SAM" id="MobiDB-lite"/>
    </source>
</evidence>
<feature type="transmembrane region" description="Helical" evidence="3">
    <location>
        <begin position="364"/>
        <end position="387"/>
    </location>
</feature>
<evidence type="ECO:0000256" key="1">
    <source>
        <dbReference type="SAM" id="Coils"/>
    </source>
</evidence>
<evidence type="ECO:0000256" key="3">
    <source>
        <dbReference type="SAM" id="Phobius"/>
    </source>
</evidence>
<proteinExistence type="predicted"/>
<sequence length="1089" mass="121074">MGKKGRSSPSYGVAKKKRKKRYATGGVRAVLKIGAVEATLDPKVGRAYVVLTLQSNRIITEWAELRKSSSVPPGGSVLGSTHLVPRGRLATAGTAPPLYEAMEFLATFGMAAKNMFDYNRENFQFDQEQRQSRELLRQTLQLKRFTLFREDIRDLVELTVGKMEMYHLVAALFMESSMALYFEGRIRHIAPPFVIGLLFISIASAYMYLLLAVWLSMHASICSHSLGVRLLTRFVRLPVPGMQQMGALNARLADYERQGVKNMLRVPVVGATQQWGKPGQRLDAIQEGQPSAGTDFLGEGVKAFNKDDNILGTAQGTLGKHVELFRKLQSKWQCFDAYARVCMALGANQLLLGLQYYLVVTCIIQYRCPSLCFALIAGFNSGGLVLATLDLAGIGVLKVIFLQMLGSVPVWIAAISLVMAKKSDEGIPLQTEDYPAAPLAYFLNLLWFEGLLWVAWPSQDEAALPRLFRSVIFLDVFEDAGTVAVEAEPQALHKALTRQATMNLQSTKAAPEPLDRTEVRRVDRALFLAHSALRRWEALPRMNSYNEDMRNEIQRLRRDFNLWHETFLGELSKRNKVDPEAVLPMDLRAWHELNDEEKKELDPFRGALLGPFRGADSQAFYYNLEGQTIDEAPHEDSEVLGMDQVRDHVEAAERAVQKLQGPGANNFRYSSSSDSDSDSSDGPRRGKSFVFSGNKKSWMPSLDHTPHLQRLPWKVLFYCTRSLQVGWLLMTVIYVLELFGLFELNVQVDKQKESIAEDGRLEEVEEEGHGVAEEQIGHGERRLGLRRLLGLLPWGRPEPDFVFRRWPVPWPSALIRPDSLHLSAGELVIGTPYQLYRAVPGSNSSWPLRRIAALQPKEDFAVGEVPLCEEAGSCLKATLSEGFLRLSLSGAGSESAVARISGSPWRNLAGIQVPCESLQTMLSAAQPEPVQGRCLLIAGWDGVRLPVAVIRRPMHGEQWPEVVHPFFDVPFKIPAGRPGALEARARPAEDSCAASNKEVLSLTLEPDAAQASLRLWALREGGELFSWELLSGRTLGRWNLPGFGRDFEAAAICTGQASGQGRAQLILAGRSRLGGQPIPELLISKIPNF</sequence>
<dbReference type="OMA" id="YICEDEL"/>
<feature type="coiled-coil region" evidence="1">
    <location>
        <begin position="539"/>
        <end position="566"/>
    </location>
</feature>
<gene>
    <name evidence="4" type="ORF">AK812_SmicGene15134</name>
</gene>
<organism evidence="4 5">
    <name type="scientific">Symbiodinium microadriaticum</name>
    <name type="common">Dinoflagellate</name>
    <name type="synonym">Zooxanthella microadriatica</name>
    <dbReference type="NCBI Taxonomy" id="2951"/>
    <lineage>
        <taxon>Eukaryota</taxon>
        <taxon>Sar</taxon>
        <taxon>Alveolata</taxon>
        <taxon>Dinophyceae</taxon>
        <taxon>Suessiales</taxon>
        <taxon>Symbiodiniaceae</taxon>
        <taxon>Symbiodinium</taxon>
    </lineage>
</organism>
<dbReference type="AlphaFoldDB" id="A0A1Q9E3R5"/>
<evidence type="ECO:0000313" key="5">
    <source>
        <dbReference type="Proteomes" id="UP000186817"/>
    </source>
</evidence>
<dbReference type="Proteomes" id="UP000186817">
    <property type="component" value="Unassembled WGS sequence"/>
</dbReference>
<evidence type="ECO:0000313" key="4">
    <source>
        <dbReference type="EMBL" id="OLQ02064.1"/>
    </source>
</evidence>
<feature type="transmembrane region" description="Helical" evidence="3">
    <location>
        <begin position="194"/>
        <end position="215"/>
    </location>
</feature>
<dbReference type="OrthoDB" id="420086at2759"/>
<feature type="region of interest" description="Disordered" evidence="2">
    <location>
        <begin position="662"/>
        <end position="686"/>
    </location>
</feature>
<keyword evidence="3" id="KW-0472">Membrane</keyword>
<comment type="caution">
    <text evidence="4">The sequence shown here is derived from an EMBL/GenBank/DDBJ whole genome shotgun (WGS) entry which is preliminary data.</text>
</comment>
<feature type="transmembrane region" description="Helical" evidence="3">
    <location>
        <begin position="439"/>
        <end position="456"/>
    </location>
</feature>
<name>A0A1Q9E3R5_SYMMI</name>
<keyword evidence="5" id="KW-1185">Reference proteome</keyword>